<evidence type="ECO:0000313" key="2">
    <source>
        <dbReference type="EMBL" id="SQC13020.1"/>
    </source>
</evidence>
<dbReference type="AlphaFoldDB" id="A0A2X3EQX5"/>
<feature type="region of interest" description="Disordered" evidence="1">
    <location>
        <begin position="1"/>
        <end position="20"/>
    </location>
</feature>
<evidence type="ECO:0000256" key="1">
    <source>
        <dbReference type="SAM" id="MobiDB-lite"/>
    </source>
</evidence>
<name>A0A2X3EQX5_KLEPN</name>
<sequence>MNHPTLWGQSSSAAGKDSGHGADFCRVAADALPGLQKQGRPYSAGGMPGPRLRSATGQLLRLLLRLRQLADNRRAPRIPFRQPGQ</sequence>
<gene>
    <name evidence="2" type="ORF">NCTC9128_01864</name>
</gene>
<evidence type="ECO:0000313" key="3">
    <source>
        <dbReference type="Proteomes" id="UP000251088"/>
    </source>
</evidence>
<dbReference type="Proteomes" id="UP000251088">
    <property type="component" value="Unassembled WGS sequence"/>
</dbReference>
<reference evidence="2 3" key="1">
    <citation type="submission" date="2018-06" db="EMBL/GenBank/DDBJ databases">
        <authorList>
            <consortium name="Pathogen Informatics"/>
            <person name="Doyle S."/>
        </authorList>
    </citation>
    <scope>NUCLEOTIDE SEQUENCE [LARGE SCALE GENOMIC DNA]</scope>
    <source>
        <strain evidence="2 3">NCTC9128</strain>
    </source>
</reference>
<accession>A0A2X3EQX5</accession>
<proteinExistence type="predicted"/>
<dbReference type="EMBL" id="UAWN01000007">
    <property type="protein sequence ID" value="SQC13020.1"/>
    <property type="molecule type" value="Genomic_DNA"/>
</dbReference>
<protein>
    <submittedName>
        <fullName evidence="2">Uncharacterized protein</fullName>
    </submittedName>
</protein>
<organism evidence="2 3">
    <name type="scientific">Klebsiella pneumoniae</name>
    <dbReference type="NCBI Taxonomy" id="573"/>
    <lineage>
        <taxon>Bacteria</taxon>
        <taxon>Pseudomonadati</taxon>
        <taxon>Pseudomonadota</taxon>
        <taxon>Gammaproteobacteria</taxon>
        <taxon>Enterobacterales</taxon>
        <taxon>Enterobacteriaceae</taxon>
        <taxon>Klebsiella/Raoultella group</taxon>
        <taxon>Klebsiella</taxon>
        <taxon>Klebsiella pneumoniae complex</taxon>
    </lineage>
</organism>